<feature type="region of interest" description="Disordered" evidence="5">
    <location>
        <begin position="2754"/>
        <end position="2773"/>
    </location>
</feature>
<feature type="repeat" description="ANK" evidence="3">
    <location>
        <begin position="442"/>
        <end position="474"/>
    </location>
</feature>
<organism evidence="8 9">
    <name type="scientific">Symbiodinium microadriaticum</name>
    <name type="common">Dinoflagellate</name>
    <name type="synonym">Zooxanthella microadriatica</name>
    <dbReference type="NCBI Taxonomy" id="2951"/>
    <lineage>
        <taxon>Eukaryota</taxon>
        <taxon>Sar</taxon>
        <taxon>Alveolata</taxon>
        <taxon>Dinophyceae</taxon>
        <taxon>Suessiales</taxon>
        <taxon>Symbiodiniaceae</taxon>
        <taxon>Symbiodinium</taxon>
    </lineage>
</organism>
<feature type="repeat" description="ANK" evidence="3">
    <location>
        <begin position="508"/>
        <end position="540"/>
    </location>
</feature>
<dbReference type="Pfam" id="PF07727">
    <property type="entry name" value="RVT_2"/>
    <property type="match status" value="1"/>
</dbReference>
<dbReference type="InterPro" id="IPR050889">
    <property type="entry name" value="Dendritic_Spine_Reg/Scaffold"/>
</dbReference>
<keyword evidence="9" id="KW-1185">Reference proteome</keyword>
<dbReference type="Pfam" id="PF02801">
    <property type="entry name" value="Ketoacyl-synt_C"/>
    <property type="match status" value="1"/>
</dbReference>
<dbReference type="InterPro" id="IPR014031">
    <property type="entry name" value="Ketoacyl_synth_C"/>
</dbReference>
<dbReference type="CDD" id="cd00833">
    <property type="entry name" value="PKS"/>
    <property type="match status" value="1"/>
</dbReference>
<evidence type="ECO:0000256" key="2">
    <source>
        <dbReference type="ARBA" id="ARBA00023043"/>
    </source>
</evidence>
<dbReference type="InterPro" id="IPR020841">
    <property type="entry name" value="PKS_Beta-ketoAc_synthase_dom"/>
</dbReference>
<feature type="compositionally biased region" description="Basic and acidic residues" evidence="5">
    <location>
        <begin position="1328"/>
        <end position="1337"/>
    </location>
</feature>
<dbReference type="InterPro" id="IPR036770">
    <property type="entry name" value="Ankyrin_rpt-contain_sf"/>
</dbReference>
<feature type="region of interest" description="Disordered" evidence="5">
    <location>
        <begin position="1409"/>
        <end position="1492"/>
    </location>
</feature>
<dbReference type="PROSITE" id="PS50297">
    <property type="entry name" value="ANK_REP_REGION"/>
    <property type="match status" value="4"/>
</dbReference>
<dbReference type="Pfam" id="PF12796">
    <property type="entry name" value="Ank_2"/>
    <property type="match status" value="1"/>
</dbReference>
<dbReference type="SMART" id="SM00248">
    <property type="entry name" value="ANK"/>
    <property type="match status" value="8"/>
</dbReference>
<sequence length="3268" mass="359342">MNSLGGMYLGYGTGNSDFGHVERTTDGSAEGSFGATGGSAAITANRFSFVLGMKGPSIAVDAEDASALLSVHMGCEALHTKGRALANEFSLCGGIKLNLAAFYWPQQQAAGWLSKVGRCQAFDGAADGWVHGDSSVNLLIKTLTENVDGKLVAKENEPYLASICGSSVRHAGYSASLAAPHGPTEQEVLSTAVYAAGLTGMDIDGCEMYGIGSQLADPVEANSCSRVLRLADDDDAPLLMKASKTGIGNAQHGGSGVSIMQSILTSIAGSIGPNMHLRQTNPYLDISELPLHFVTEDDQRVILVTVAAIVAVTVFVHEGTILDDGATLVTPGDAQVVLLPFAPASQEDMLTFIIAVQNGHVHDVEEILRRPHDPNRPRTALVHASTRGHVEVVGLLLEAGADKDGTDIDRTTGLQHASGRGHTEVVRLLLQAGADKDLADCQGRTALMYASQRGHAECARLLLKAKADKDLADKDGWTALICACSQGTEESVALLLRAGAQKDLADHLERTALIHTASRGHVEITRLLLNAGANTGLADVDRTTGLVHASVQGYATVVRLLLEARAAEELAQETGLLSHQVVPFRMASTFMTSFSRGFGGTNVSVVSYAAKDTSHLPDSAAPMPLADGLVFWPGGGGKVDGDSMPKEHFAIAGTFSEWEPQPMKKESEGVFSCSVTLGENRWEQFQIWLDGDPLRCLYPEQHKAPSKSSVCGPDADSGDDDLVDEEIAAHCHSAYLAYQSAKDRYKEAVRGRGVDQDAVKQRNEQRLKEAKARSYCSACKRRGHWHKDPECPLRGKVAPPKAEHERPHQAQMCNHVFVTSWCRPGACEKSSPDNADGYEDVPVDDGPRDTTDYQDELQTKGPQEPHGGATQDAEAKLVMMTAGGAEDGARGRRLNATTMNAIVDTACTRTVAGHDWYEEYCRLLDKAGQAPKIIEAVDHFKFGASKVHVSKFSVDAWFSTQGKAYVVNVAVVPCRVPLLFSRPVLAALGACYDIGAQKMSLAKLGLSEVPLIMGDTGHPVIPVDQFLGGRIPDIAVPVFEDAWIPAAQTEYKGVFAASASPSSPAPDPTTKRGIFYPKKLDPTIMSMVSGEWDLGGHTFFTWWRGAKQSRDFWVETESELIRVHVVPRKHTFNPSLWTTKYAHLKDALLDELADTRCTDVIPCLSEGVVLKRFQDVWLQSEDVKQDEILEELGSYNVLVHPRWTVPELRDILIEQRQTHGVPKAAAPDPMKGISKMTLDELVAEAQKQHITLPPKPTKGALLRMLRDSKSTEADTVVPFGKYKTWYYRELPRGYLQWAVQETKSGGSHPDLVRLANWAKTVLTDPAPPDEKEKKETLEDPETTAKTPPPRMERRLRDVPLSSDGSWAPVNFRPKPRQSRTREDSSSDSMDQEASGETMLEIAAIEGEEQGRANGGPDQAGRQLRAGETAGGGSESEETAGEEAYHSAYVVVNDLDSDDSEGPPPPRNESEATMKQRAKEGIRRRKRRDQPLRTKLTVGAHTLLHAMGVWMVMMQNVVAEPLSDAWAVLQPRHHDPEQAKRADFLELFGGRSPRLSEGFARRRRKVMMPRDPLHGHDLYHPAVQDEILKEIGEQRPKVIWMSPPALTQVWRRRPPEGASQEQRRDRKREDRMLDFLRRVGQLQRLLRGHFCVEAPQSSPLWRHPALSLWALEGDTYQVSIDLCQYEAPEPNKVYMAQTVELLATHEAFKELARRCPGNHPHMDFGRDFTSRARTWHATAFATAVVQVVDKVKTNPYVAFVTGDSPGGELAQPASDDGADDVEGANQLHCKTCSRSTKTRSAKVAHPASYLDFNEAVAIDVIWLSTSDSETARLPALNIVDLASTYQVVVLMESTKSAAAAKAFTQGWLHWAGAPKMVLADLDSAFKDKFAELLDRHRVGMRCSAGQAHWQNGVAERHGASWKAIWDKVVAAQGTLTEEAEETAAAVNDAKNTLRNHAGFSPRQWLFGSNDHRGDDYEQAVGETESPFDTTTPATKFGRLQALRLAAKTAFFETKAKEAVQRAGSHKPRVEGAAFEPGSLVYIYRLLRPGKGKKPKNTWLGPATVIGREGSNYWLARGGRCLLEVNEMLRVKLAKEADPDQYEVMSEGQDMEVDDLQAPPEGGGITMDAEMDFEGGIPREHGDDVPRSIKRLRLDPTPVGSARPPETSSVAASSSAGQLQTANMMVHRASEKGREKQREKELKWHEIPPQEQSLYVSAEKQQWDEHVKYEAVRALSLEESARVRREVPSSRILRSRFAYRDKNYSKRKADPNLGPKPKARLCVAGQTDPDLGTKDLMVDAPTASRHSILLACQLALERQWSASIGDISAAFLNGIKAPRQLYFEQPRRGIPSLEKGQLVEILKGVFGLSTSPKLWWLRLSEELLNLELSFGGEKVKTVQLRRGESSRRTHGVILTHVDDLLLMSEPGLQKPIQELLGSKFPIDGWEDNEFEYIGCEYKFTKAPDSDEASPEQIEENRTSVGSLSWLAKQTRPDLQFSVASCQRCQNHPTVKDLKATNKAVAAAKQHKDEALVLRRIGETNLAICVYHDAAWANVPDDAANEEDDAWLGGHSVASQLGYLVMAMGTQAIAGEESAFSLLDWRSKASSRVCRSTFAGETMSCGEGLESALYLRSLLIGMITGEAANEETAAWYVPIHLFTDCRSLYDHVHREGAPKAPSEKRLAIDLAALRQTLMREAKVQWLQKHGPEVTLTPERPLRPPLHWVPTEDQLADMMTKAMRPDAWRSNSWLLDGRPQAELRLRPKGPPGGASGAAEEATGRGLAGSAWKVRLAINGKWRLVDLVPRLGLHLPAMSLCMVLVLVLPSLVATEPVSEGAPEDLAESSWNNFLYCKCGLSCQLEEASWFAKSVRLGPWSSTPIVPEPSPAQIGSWHVFTLGSACGCLECPDVQVAARQPAEVPKQPLDGDAAVAQAIGAEVSAPNTKLRATWDSAHMKSANLLFCRCGKHRAKGRYECRGVRDRPSEFAVQTAAKSLEHQSQEWERLEQPLVPVEDLKKGAYFITADFNGWGIEPMVQQADGSWTFEVHLIRPGGQFQILRNRDSEQVLYPAAWADRDPSAVRGPDDGSDGRCWYLKGEQCDVFCVSLQRRIDDGLDVKKVSIERTGQKELNDAQLRQLGRLRLAAFGTWDRGSRLRELPWAGTCFHFFVQLGSEGRESFQLLEDFNWNRVIHPSVPNARAAVEYKVEGPEVGDAKTRGLNWTIGLDGYEKPGDVFEVLVYGETHRVERVRWQRVDPMIGAAAIRKAEETGLLFGK</sequence>
<evidence type="ECO:0000313" key="8">
    <source>
        <dbReference type="EMBL" id="OLQ11910.1"/>
    </source>
</evidence>
<feature type="repeat" description="ANK" evidence="3">
    <location>
        <begin position="409"/>
        <end position="441"/>
    </location>
</feature>
<feature type="repeat" description="ANK" evidence="3">
    <location>
        <begin position="475"/>
        <end position="507"/>
    </location>
</feature>
<dbReference type="Gene3D" id="3.40.47.10">
    <property type="match status" value="1"/>
</dbReference>
<feature type="region of interest" description="Disordered" evidence="5">
    <location>
        <begin position="829"/>
        <end position="871"/>
    </location>
</feature>
<feature type="region of interest" description="Disordered" evidence="5">
    <location>
        <begin position="1322"/>
        <end position="1395"/>
    </location>
</feature>
<keyword evidence="4" id="KW-0808">Transferase</keyword>
<dbReference type="InterPro" id="IPR036397">
    <property type="entry name" value="RNaseH_sf"/>
</dbReference>
<feature type="domain" description="Integrase catalytic" evidence="6">
    <location>
        <begin position="1801"/>
        <end position="1968"/>
    </location>
</feature>
<evidence type="ECO:0000256" key="1">
    <source>
        <dbReference type="ARBA" id="ARBA00022737"/>
    </source>
</evidence>
<dbReference type="SUPFAM" id="SSF48403">
    <property type="entry name" value="Ankyrin repeat"/>
    <property type="match status" value="1"/>
</dbReference>
<dbReference type="Pfam" id="PF13637">
    <property type="entry name" value="Ank_4"/>
    <property type="match status" value="1"/>
</dbReference>
<dbReference type="InterPro" id="IPR012337">
    <property type="entry name" value="RNaseH-like_sf"/>
</dbReference>
<dbReference type="InterPro" id="IPR013103">
    <property type="entry name" value="RVT_2"/>
</dbReference>
<dbReference type="Pfam" id="PF00109">
    <property type="entry name" value="ketoacyl-synt"/>
    <property type="match status" value="1"/>
</dbReference>
<feature type="compositionally biased region" description="Basic and acidic residues" evidence="5">
    <location>
        <begin position="1467"/>
        <end position="1480"/>
    </location>
</feature>
<evidence type="ECO:0000256" key="4">
    <source>
        <dbReference type="RuleBase" id="RU003694"/>
    </source>
</evidence>
<dbReference type="Pfam" id="PF00023">
    <property type="entry name" value="Ank"/>
    <property type="match status" value="1"/>
</dbReference>
<accession>A0A1Q9EWU2</accession>
<reference evidence="8 9" key="1">
    <citation type="submission" date="2016-02" db="EMBL/GenBank/DDBJ databases">
        <title>Genome analysis of coral dinoflagellate symbionts highlights evolutionary adaptations to a symbiotic lifestyle.</title>
        <authorList>
            <person name="Aranda M."/>
            <person name="Li Y."/>
            <person name="Liew Y.J."/>
            <person name="Baumgarten S."/>
            <person name="Simakov O."/>
            <person name="Wilson M."/>
            <person name="Piel J."/>
            <person name="Ashoor H."/>
            <person name="Bougouffa S."/>
            <person name="Bajic V.B."/>
            <person name="Ryu T."/>
            <person name="Ravasi T."/>
            <person name="Bayer T."/>
            <person name="Micklem G."/>
            <person name="Kim H."/>
            <person name="Bhak J."/>
            <person name="Lajeunesse T.C."/>
            <person name="Voolstra C.R."/>
        </authorList>
    </citation>
    <scope>NUCLEOTIDE SEQUENCE [LARGE SCALE GENOMIC DNA]</scope>
    <source>
        <strain evidence="8 9">CCMP2467</strain>
    </source>
</reference>
<dbReference type="SUPFAM" id="SSF53098">
    <property type="entry name" value="Ribonuclease H-like"/>
    <property type="match status" value="1"/>
</dbReference>
<dbReference type="Gene3D" id="1.25.40.20">
    <property type="entry name" value="Ankyrin repeat-containing domain"/>
    <property type="match status" value="2"/>
</dbReference>
<comment type="caution">
    <text evidence="8">The sequence shown here is derived from an EMBL/GenBank/DDBJ whole genome shotgun (WGS) entry which is preliminary data.</text>
</comment>
<feature type="compositionally biased region" description="Polar residues" evidence="5">
    <location>
        <begin position="2164"/>
        <end position="2177"/>
    </location>
</feature>
<dbReference type="GO" id="GO:0016746">
    <property type="term" value="F:acyltransferase activity"/>
    <property type="evidence" value="ECO:0007669"/>
    <property type="project" value="InterPro"/>
</dbReference>
<dbReference type="InterPro" id="IPR016039">
    <property type="entry name" value="Thiolase-like"/>
</dbReference>
<dbReference type="GO" id="GO:0015074">
    <property type="term" value="P:DNA integration"/>
    <property type="evidence" value="ECO:0007669"/>
    <property type="project" value="InterPro"/>
</dbReference>
<dbReference type="GO" id="GO:0003676">
    <property type="term" value="F:nucleic acid binding"/>
    <property type="evidence" value="ECO:0007669"/>
    <property type="project" value="InterPro"/>
</dbReference>
<evidence type="ECO:0000259" key="7">
    <source>
        <dbReference type="PROSITE" id="PS52004"/>
    </source>
</evidence>
<evidence type="ECO:0000313" key="9">
    <source>
        <dbReference type="Proteomes" id="UP000186817"/>
    </source>
</evidence>
<dbReference type="OrthoDB" id="447452at2759"/>
<keyword evidence="1" id="KW-0677">Repeat</keyword>
<dbReference type="PANTHER" id="PTHR24166:SF48">
    <property type="entry name" value="PROTEIN VAPYRIN"/>
    <property type="match status" value="1"/>
</dbReference>
<evidence type="ECO:0000256" key="5">
    <source>
        <dbReference type="SAM" id="MobiDB-lite"/>
    </source>
</evidence>
<dbReference type="InterPro" id="IPR001584">
    <property type="entry name" value="Integrase_cat-core"/>
</dbReference>
<protein>
    <submittedName>
        <fullName evidence="8">Phthiocerol synthesis polyketide synthase type I PpsA</fullName>
    </submittedName>
</protein>
<dbReference type="InterPro" id="IPR002110">
    <property type="entry name" value="Ankyrin_rpt"/>
</dbReference>
<dbReference type="SUPFAM" id="SSF53901">
    <property type="entry name" value="Thiolase-like"/>
    <property type="match status" value="2"/>
</dbReference>
<name>A0A1Q9EWU2_SYMMI</name>
<dbReference type="EMBL" id="LSRX01000052">
    <property type="protein sequence ID" value="OLQ11910.1"/>
    <property type="molecule type" value="Genomic_DNA"/>
</dbReference>
<dbReference type="Proteomes" id="UP000186817">
    <property type="component" value="Unassembled WGS sequence"/>
</dbReference>
<dbReference type="PROSITE" id="PS50994">
    <property type="entry name" value="INTEGRASE"/>
    <property type="match status" value="1"/>
</dbReference>
<dbReference type="PROSITE" id="PS50088">
    <property type="entry name" value="ANK_REPEAT"/>
    <property type="match status" value="5"/>
</dbReference>
<evidence type="ECO:0000256" key="3">
    <source>
        <dbReference type="PROSITE-ProRule" id="PRU00023"/>
    </source>
</evidence>
<comment type="similarity">
    <text evidence="4">Belongs to the thiolase-like superfamily. Beta-ketoacyl-ACP synthases family.</text>
</comment>
<proteinExistence type="inferred from homology"/>
<feature type="domain" description="Ketosynthase family 3 (KS3)" evidence="7">
    <location>
        <begin position="1"/>
        <end position="320"/>
    </location>
</feature>
<feature type="region of interest" description="Disordered" evidence="5">
    <location>
        <begin position="2152"/>
        <end position="2177"/>
    </location>
</feature>
<dbReference type="InterPro" id="IPR014030">
    <property type="entry name" value="Ketoacyl_synth_N"/>
</dbReference>
<feature type="repeat" description="ANK" evidence="3">
    <location>
        <begin position="376"/>
        <end position="408"/>
    </location>
</feature>
<gene>
    <name evidence="8" type="primary">ppsA</name>
    <name evidence="8" type="ORF">AK812_SmicGene4211</name>
</gene>
<dbReference type="Gene3D" id="3.30.420.10">
    <property type="entry name" value="Ribonuclease H-like superfamily/Ribonuclease H"/>
    <property type="match status" value="1"/>
</dbReference>
<keyword evidence="2 3" id="KW-0040">ANK repeat</keyword>
<dbReference type="SMART" id="SM00825">
    <property type="entry name" value="PKS_KS"/>
    <property type="match status" value="1"/>
</dbReference>
<dbReference type="PROSITE" id="PS52004">
    <property type="entry name" value="KS3_2"/>
    <property type="match status" value="1"/>
</dbReference>
<evidence type="ECO:0000259" key="6">
    <source>
        <dbReference type="PROSITE" id="PS50994"/>
    </source>
</evidence>
<dbReference type="PANTHER" id="PTHR24166">
    <property type="entry name" value="ROLLING PEBBLES, ISOFORM B"/>
    <property type="match status" value="1"/>
</dbReference>